<evidence type="ECO:0000256" key="6">
    <source>
        <dbReference type="PIRSR" id="PIRSR602129-50"/>
    </source>
</evidence>
<dbReference type="InterPro" id="IPR002129">
    <property type="entry name" value="PyrdxlP-dep_de-COase"/>
</dbReference>
<dbReference type="PROSITE" id="PS00392">
    <property type="entry name" value="DDC_GAD_HDC_YDC"/>
    <property type="match status" value="1"/>
</dbReference>
<dbReference type="InterPro" id="IPR015424">
    <property type="entry name" value="PyrdxlP-dep_Trfase"/>
</dbReference>
<dbReference type="AlphaFoldDB" id="A0A6H9TML6"/>
<dbReference type="GO" id="GO:0030170">
    <property type="term" value="F:pyridoxal phosphate binding"/>
    <property type="evidence" value="ECO:0007669"/>
    <property type="project" value="InterPro"/>
</dbReference>
<evidence type="ECO:0000313" key="8">
    <source>
        <dbReference type="EMBL" id="KAB0644976.1"/>
    </source>
</evidence>
<dbReference type="PANTHER" id="PTHR46101">
    <property type="match status" value="1"/>
</dbReference>
<name>A0A6H9TML6_9BURK</name>
<evidence type="ECO:0000313" key="9">
    <source>
        <dbReference type="EMBL" id="VWB17575.1"/>
    </source>
</evidence>
<keyword evidence="10" id="KW-1185">Reference proteome</keyword>
<dbReference type="Pfam" id="PF00282">
    <property type="entry name" value="Pyridoxal_deC"/>
    <property type="match status" value="1"/>
</dbReference>
<organism evidence="8 10">
    <name type="scientific">Burkholderia latens</name>
    <dbReference type="NCBI Taxonomy" id="488446"/>
    <lineage>
        <taxon>Bacteria</taxon>
        <taxon>Pseudomonadati</taxon>
        <taxon>Pseudomonadota</taxon>
        <taxon>Betaproteobacteria</taxon>
        <taxon>Burkholderiales</taxon>
        <taxon>Burkholderiaceae</taxon>
        <taxon>Burkholderia</taxon>
        <taxon>Burkholderia cepacia complex</taxon>
    </lineage>
</organism>
<dbReference type="SUPFAM" id="SSF53383">
    <property type="entry name" value="PLP-dependent transferases"/>
    <property type="match status" value="1"/>
</dbReference>
<dbReference type="InterPro" id="IPR051151">
    <property type="entry name" value="Group_II_Decarboxylase"/>
</dbReference>
<dbReference type="InterPro" id="IPR015421">
    <property type="entry name" value="PyrdxlP-dep_Trfase_major"/>
</dbReference>
<keyword evidence="4 6" id="KW-0663">Pyridoxal phosphate</keyword>
<gene>
    <name evidence="9" type="primary">hdc_1</name>
    <name evidence="9" type="ORF">BLA24064_00655</name>
    <name evidence="8" type="ORF">F7R21_00210</name>
</gene>
<dbReference type="EMBL" id="CABVPL010000003">
    <property type="protein sequence ID" value="VWB17575.1"/>
    <property type="molecule type" value="Genomic_DNA"/>
</dbReference>
<dbReference type="PANTHER" id="PTHR46101:SF2">
    <property type="entry name" value="SERINE DECARBOXYLASE"/>
    <property type="match status" value="1"/>
</dbReference>
<reference evidence="9 11" key="2">
    <citation type="submission" date="2019-09" db="EMBL/GenBank/DDBJ databases">
        <authorList>
            <person name="Depoorter E."/>
        </authorList>
    </citation>
    <scope>NUCLEOTIDE SEQUENCE [LARGE SCALE GENOMIC DNA]</scope>
    <source>
        <strain evidence="9">LMG 24064</strain>
    </source>
</reference>
<accession>A0A6H9TML6</accession>
<evidence type="ECO:0000256" key="7">
    <source>
        <dbReference type="RuleBase" id="RU000382"/>
    </source>
</evidence>
<dbReference type="GO" id="GO:0004398">
    <property type="term" value="F:histidine decarboxylase activity"/>
    <property type="evidence" value="ECO:0007669"/>
    <property type="project" value="UniProtKB-EC"/>
</dbReference>
<evidence type="ECO:0000256" key="1">
    <source>
        <dbReference type="ARBA" id="ARBA00001933"/>
    </source>
</evidence>
<dbReference type="GO" id="GO:0019752">
    <property type="term" value="P:carboxylic acid metabolic process"/>
    <property type="evidence" value="ECO:0007669"/>
    <property type="project" value="InterPro"/>
</dbReference>
<dbReference type="Proteomes" id="UP000430232">
    <property type="component" value="Unassembled WGS sequence"/>
</dbReference>
<dbReference type="InterPro" id="IPR021115">
    <property type="entry name" value="Pyridoxal-P_BS"/>
</dbReference>
<sequence length="383" mass="42109">MLGKSDQVRLNDLLESMGEANNCFLGYPFARGFDYSELAQFLNLTGNNLGDPFQAGTYRVDSRELEREVVKFFASLFNAGDDDYWGYVTNGGTEGNIYGLYIARELHPDGVLYCTADTHYSVSKAVRLLGLTVVTVRSQPHGEMDYDDLRSKARDRLHNPAIVVANLGTTMKEGKDDVCTIRETLQDVGIDQIYVHCDAALCGPFAPFLDPKPRFDFSDGCDSITISGHKFIGAPMPCGVVVARKCHVERVSRVIKYIGASDTTLTGSRNAFTPILLWYAIRALGYEGLRQRMLECQNVAAYAVQALNSIGVRAWRNPGALTVVFPKVASSTVKARWQLATDDDVSHLIAMPGTTMQHIDAFVDQLEASIDAQADVARLAVSV</sequence>
<comment type="similarity">
    <text evidence="2 7">Belongs to the group II decarboxylase family.</text>
</comment>
<comment type="cofactor">
    <cofactor evidence="1 6 7">
        <name>pyridoxal 5'-phosphate</name>
        <dbReference type="ChEBI" id="CHEBI:597326"/>
    </cofactor>
</comment>
<evidence type="ECO:0000256" key="3">
    <source>
        <dbReference type="ARBA" id="ARBA00022793"/>
    </source>
</evidence>
<evidence type="ECO:0000313" key="11">
    <source>
        <dbReference type="Proteomes" id="UP000494222"/>
    </source>
</evidence>
<evidence type="ECO:0000256" key="2">
    <source>
        <dbReference type="ARBA" id="ARBA00009533"/>
    </source>
</evidence>
<keyword evidence="5 7" id="KW-0456">Lyase</keyword>
<evidence type="ECO:0000256" key="5">
    <source>
        <dbReference type="ARBA" id="ARBA00023239"/>
    </source>
</evidence>
<proteinExistence type="inferred from homology"/>
<dbReference type="EMBL" id="VZOJ01000001">
    <property type="protein sequence ID" value="KAB0644976.1"/>
    <property type="molecule type" value="Genomic_DNA"/>
</dbReference>
<dbReference type="OrthoDB" id="9803665at2"/>
<evidence type="ECO:0000256" key="4">
    <source>
        <dbReference type="ARBA" id="ARBA00022898"/>
    </source>
</evidence>
<dbReference type="Gene3D" id="3.40.640.10">
    <property type="entry name" value="Type I PLP-dependent aspartate aminotransferase-like (Major domain)"/>
    <property type="match status" value="1"/>
</dbReference>
<reference evidence="8 10" key="1">
    <citation type="submission" date="2019-09" db="EMBL/GenBank/DDBJ databases">
        <title>Draft genome sequences of 48 bacterial type strains from the CCUG.</title>
        <authorList>
            <person name="Tunovic T."/>
            <person name="Pineiro-Iglesias B."/>
            <person name="Unosson C."/>
            <person name="Inganas E."/>
            <person name="Ohlen M."/>
            <person name="Cardew S."/>
            <person name="Jensie-Markopoulos S."/>
            <person name="Salva-Serra F."/>
            <person name="Jaen-Luchoro D."/>
            <person name="Karlsson R."/>
            <person name="Svensson-Stadler L."/>
            <person name="Chun J."/>
            <person name="Moore E."/>
        </authorList>
    </citation>
    <scope>NUCLEOTIDE SEQUENCE [LARGE SCALE GENOMIC DNA]</scope>
    <source>
        <strain evidence="8 10">CCUG 54555</strain>
    </source>
</reference>
<protein>
    <submittedName>
        <fullName evidence="8">Histidine decarboxylase</fullName>
        <ecNumber evidence="8">4.1.1.22</ecNumber>
    </submittedName>
</protein>
<dbReference type="Proteomes" id="UP000494222">
    <property type="component" value="Unassembled WGS sequence"/>
</dbReference>
<dbReference type="NCBIfam" id="NF002748">
    <property type="entry name" value="PRK02769.1"/>
    <property type="match status" value="1"/>
</dbReference>
<dbReference type="EC" id="4.1.1.22" evidence="8"/>
<keyword evidence="3" id="KW-0210">Decarboxylase</keyword>
<evidence type="ECO:0000313" key="10">
    <source>
        <dbReference type="Proteomes" id="UP000430232"/>
    </source>
</evidence>
<feature type="modified residue" description="N6-(pyridoxal phosphate)lysine" evidence="6">
    <location>
        <position position="230"/>
    </location>
</feature>